<reference evidence="3 4" key="1">
    <citation type="submission" date="2018-05" db="EMBL/GenBank/DDBJ databases">
        <title>Comparative genomics of bacterial root endophytes of switchgrass collected from native prairies over two seasons.</title>
        <authorList>
            <person name="Tang Y."/>
        </authorList>
    </citation>
    <scope>NUCLEOTIDE SEQUENCE [LARGE SCALE GENOMIC DNA]</scope>
    <source>
        <strain evidence="3 4">NFIX32</strain>
    </source>
</reference>
<evidence type="ECO:0000256" key="1">
    <source>
        <dbReference type="SAM" id="MobiDB-lite"/>
    </source>
</evidence>
<dbReference type="InterPro" id="IPR046913">
    <property type="entry name" value="ABC-3C_CTD7"/>
</dbReference>
<dbReference type="Pfam" id="PF20283">
    <property type="entry name" value="CTD7"/>
    <property type="match status" value="1"/>
</dbReference>
<feature type="domain" description="ABC-three component systems C-terminal" evidence="2">
    <location>
        <begin position="301"/>
        <end position="424"/>
    </location>
</feature>
<protein>
    <recommendedName>
        <fullName evidence="2">ABC-three component systems C-terminal domain-containing protein</fullName>
    </recommendedName>
</protein>
<dbReference type="Proteomes" id="UP000247755">
    <property type="component" value="Unassembled WGS sequence"/>
</dbReference>
<gene>
    <name evidence="3" type="ORF">NA66_1007213</name>
</gene>
<dbReference type="AlphaFoldDB" id="A0A318IMI4"/>
<dbReference type="EMBL" id="QJJY01000007">
    <property type="protein sequence ID" value="PXX35201.1"/>
    <property type="molecule type" value="Genomic_DNA"/>
</dbReference>
<sequence length="432" mass="49280">MKRGFRRDYGVPSGKHMNEEDQKLQVEPPINTNAASTIVAFTFQFDRALNELFSTGAHDRRVGIETLDDVAELVTNPDGTVMARLEQDAHTVQSTGHPYQDSSRKLWHTLRVWLSHAPNLKQYADVEFRLVTNVKVPEGSIVRRFADARSVASVEEAVVLLREQAEEILKNEKSKASAEASVVAQYQDEDLAYLIARLTLSDSGGTTSGVAPREDTIQRFLLPSTLTAQADEIYQHILGVAVDKCRKAWEKSEAAWLSPQMFKNLLHEEIGRRSLKDYLERPMMSVGFKEYVQAGGRDHFFLKQLVHLGLKRRFIDDQLDNFWAFYVERVRLEGEGVHQAEWTAREDLLYQRWRACRNNAELAADDATPEALAKHTLRLTLDGEYKAPIGRYKSENLYFTHGHYHQLANEPGEPFFVYWHPAFGNDDEGGEE</sequence>
<feature type="region of interest" description="Disordered" evidence="1">
    <location>
        <begin position="1"/>
        <end position="20"/>
    </location>
</feature>
<organism evidence="3 4">
    <name type="scientific">Burkholderia pyrrocinia</name>
    <name type="common">Pseudomonas pyrrocinia</name>
    <dbReference type="NCBI Taxonomy" id="60550"/>
    <lineage>
        <taxon>Bacteria</taxon>
        <taxon>Pseudomonadati</taxon>
        <taxon>Pseudomonadota</taxon>
        <taxon>Betaproteobacteria</taxon>
        <taxon>Burkholderiales</taxon>
        <taxon>Burkholderiaceae</taxon>
        <taxon>Burkholderia</taxon>
        <taxon>Burkholderia cepacia complex</taxon>
    </lineage>
</organism>
<comment type="caution">
    <text evidence="3">The sequence shown here is derived from an EMBL/GenBank/DDBJ whole genome shotgun (WGS) entry which is preliminary data.</text>
</comment>
<name>A0A318IMI4_BURPY</name>
<evidence type="ECO:0000313" key="4">
    <source>
        <dbReference type="Proteomes" id="UP000247755"/>
    </source>
</evidence>
<proteinExistence type="predicted"/>
<evidence type="ECO:0000259" key="2">
    <source>
        <dbReference type="Pfam" id="PF20283"/>
    </source>
</evidence>
<evidence type="ECO:0000313" key="3">
    <source>
        <dbReference type="EMBL" id="PXX35201.1"/>
    </source>
</evidence>
<accession>A0A318IMI4</accession>